<feature type="compositionally biased region" description="Basic and acidic residues" evidence="1">
    <location>
        <begin position="96"/>
        <end position="118"/>
    </location>
</feature>
<keyword evidence="4" id="KW-1185">Reference proteome</keyword>
<sequence>MGCSEENKVTLGTYMLREEANHWWKNARQRLGVGGVVITWERFKREFLIKYFPADVRNRKVVEFMELKQGMNKSRICDEDGRAKSNYYKAVKDKKRKEQDCGKSYGDENKRDGESSGR</sequence>
<dbReference type="EMBL" id="LXQA010128988">
    <property type="protein sequence ID" value="MCI22171.1"/>
    <property type="molecule type" value="Genomic_DNA"/>
</dbReference>
<dbReference type="Proteomes" id="UP000265520">
    <property type="component" value="Unassembled WGS sequence"/>
</dbReference>
<comment type="caution">
    <text evidence="3">The sequence shown here is derived from an EMBL/GenBank/DDBJ whole genome shotgun (WGS) entry which is preliminary data.</text>
</comment>
<name>A0A392QCW2_9FABA</name>
<evidence type="ECO:0000259" key="2">
    <source>
        <dbReference type="Pfam" id="PF03732"/>
    </source>
</evidence>
<protein>
    <recommendedName>
        <fullName evidence="2">Retrotransposon gag domain-containing protein</fullName>
    </recommendedName>
</protein>
<feature type="domain" description="Retrotransposon gag" evidence="2">
    <location>
        <begin position="13"/>
        <end position="73"/>
    </location>
</feature>
<evidence type="ECO:0000313" key="3">
    <source>
        <dbReference type="EMBL" id="MCI22171.1"/>
    </source>
</evidence>
<feature type="region of interest" description="Disordered" evidence="1">
    <location>
        <begin position="94"/>
        <end position="118"/>
    </location>
</feature>
<evidence type="ECO:0000313" key="4">
    <source>
        <dbReference type="Proteomes" id="UP000265520"/>
    </source>
</evidence>
<dbReference type="Pfam" id="PF03732">
    <property type="entry name" value="Retrotrans_gag"/>
    <property type="match status" value="1"/>
</dbReference>
<proteinExistence type="predicted"/>
<feature type="non-terminal residue" evidence="3">
    <location>
        <position position="118"/>
    </location>
</feature>
<accession>A0A392QCW2</accession>
<dbReference type="AlphaFoldDB" id="A0A392QCW2"/>
<evidence type="ECO:0000256" key="1">
    <source>
        <dbReference type="SAM" id="MobiDB-lite"/>
    </source>
</evidence>
<organism evidence="3 4">
    <name type="scientific">Trifolium medium</name>
    <dbReference type="NCBI Taxonomy" id="97028"/>
    <lineage>
        <taxon>Eukaryota</taxon>
        <taxon>Viridiplantae</taxon>
        <taxon>Streptophyta</taxon>
        <taxon>Embryophyta</taxon>
        <taxon>Tracheophyta</taxon>
        <taxon>Spermatophyta</taxon>
        <taxon>Magnoliopsida</taxon>
        <taxon>eudicotyledons</taxon>
        <taxon>Gunneridae</taxon>
        <taxon>Pentapetalae</taxon>
        <taxon>rosids</taxon>
        <taxon>fabids</taxon>
        <taxon>Fabales</taxon>
        <taxon>Fabaceae</taxon>
        <taxon>Papilionoideae</taxon>
        <taxon>50 kb inversion clade</taxon>
        <taxon>NPAAA clade</taxon>
        <taxon>Hologalegina</taxon>
        <taxon>IRL clade</taxon>
        <taxon>Trifolieae</taxon>
        <taxon>Trifolium</taxon>
    </lineage>
</organism>
<dbReference type="InterPro" id="IPR005162">
    <property type="entry name" value="Retrotrans_gag_dom"/>
</dbReference>
<reference evidence="3 4" key="1">
    <citation type="journal article" date="2018" name="Front. Plant Sci.">
        <title>Red Clover (Trifolium pratense) and Zigzag Clover (T. medium) - A Picture of Genomic Similarities and Differences.</title>
        <authorList>
            <person name="Dluhosova J."/>
            <person name="Istvanek J."/>
            <person name="Nedelnik J."/>
            <person name="Repkova J."/>
        </authorList>
    </citation>
    <scope>NUCLEOTIDE SEQUENCE [LARGE SCALE GENOMIC DNA]</scope>
    <source>
        <strain evidence="4">cv. 10/8</strain>
        <tissue evidence="3">Leaf</tissue>
    </source>
</reference>